<dbReference type="InterPro" id="IPR051612">
    <property type="entry name" value="Teichoic_Acid_Biosynth"/>
</dbReference>
<evidence type="ECO:0000313" key="1">
    <source>
        <dbReference type="EMBL" id="OHA13209.1"/>
    </source>
</evidence>
<organism evidence="1 2">
    <name type="scientific">Candidatus Sungbacteria bacterium RIFCSPLOWO2_12_FULL_41_11</name>
    <dbReference type="NCBI Taxonomy" id="1802286"/>
    <lineage>
        <taxon>Bacteria</taxon>
        <taxon>Candidatus Sungiibacteriota</taxon>
    </lineage>
</organism>
<accession>A0A1G2LQP4</accession>
<dbReference type="Proteomes" id="UP000177171">
    <property type="component" value="Unassembled WGS sequence"/>
</dbReference>
<dbReference type="Gene3D" id="3.40.50.12580">
    <property type="match status" value="1"/>
</dbReference>
<dbReference type="GO" id="GO:0047355">
    <property type="term" value="F:CDP-glycerol glycerophosphotransferase activity"/>
    <property type="evidence" value="ECO:0007669"/>
    <property type="project" value="InterPro"/>
</dbReference>
<dbReference type="PANTHER" id="PTHR37316">
    <property type="entry name" value="TEICHOIC ACID GLYCEROL-PHOSPHATE PRIMASE"/>
    <property type="match status" value="1"/>
</dbReference>
<reference evidence="1 2" key="1">
    <citation type="journal article" date="2016" name="Nat. Commun.">
        <title>Thousands of microbial genomes shed light on interconnected biogeochemical processes in an aquifer system.</title>
        <authorList>
            <person name="Anantharaman K."/>
            <person name="Brown C.T."/>
            <person name="Hug L.A."/>
            <person name="Sharon I."/>
            <person name="Castelle C.J."/>
            <person name="Probst A.J."/>
            <person name="Thomas B.C."/>
            <person name="Singh A."/>
            <person name="Wilkins M.J."/>
            <person name="Karaoz U."/>
            <person name="Brodie E.L."/>
            <person name="Williams K.H."/>
            <person name="Hubbard S.S."/>
            <person name="Banfield J.F."/>
        </authorList>
    </citation>
    <scope>NUCLEOTIDE SEQUENCE [LARGE SCALE GENOMIC DNA]</scope>
</reference>
<dbReference type="InterPro" id="IPR043148">
    <property type="entry name" value="TagF_C"/>
</dbReference>
<dbReference type="AlphaFoldDB" id="A0A1G2LQP4"/>
<dbReference type="SUPFAM" id="SSF53756">
    <property type="entry name" value="UDP-Glycosyltransferase/glycogen phosphorylase"/>
    <property type="match status" value="1"/>
</dbReference>
<dbReference type="Pfam" id="PF04464">
    <property type="entry name" value="Glyphos_transf"/>
    <property type="match status" value="1"/>
</dbReference>
<protein>
    <recommendedName>
        <fullName evidence="3">CDP-glycerol glycerophosphotransferase</fullName>
    </recommendedName>
</protein>
<dbReference type="InterPro" id="IPR007554">
    <property type="entry name" value="Glycerophosphate_synth"/>
</dbReference>
<proteinExistence type="predicted"/>
<dbReference type="GO" id="GO:0016020">
    <property type="term" value="C:membrane"/>
    <property type="evidence" value="ECO:0007669"/>
    <property type="project" value="InterPro"/>
</dbReference>
<dbReference type="PANTHER" id="PTHR37316:SF3">
    <property type="entry name" value="TEICHOIC ACID GLYCEROL-PHOSPHATE TRANSFERASE"/>
    <property type="match status" value="1"/>
</dbReference>
<dbReference type="EMBL" id="MHQY01000033">
    <property type="protein sequence ID" value="OHA13209.1"/>
    <property type="molecule type" value="Genomic_DNA"/>
</dbReference>
<evidence type="ECO:0008006" key="3">
    <source>
        <dbReference type="Google" id="ProtNLM"/>
    </source>
</evidence>
<gene>
    <name evidence="1" type="ORF">A3G49_02485</name>
</gene>
<name>A0A1G2LQP4_9BACT</name>
<comment type="caution">
    <text evidence="1">The sequence shown here is derived from an EMBL/GenBank/DDBJ whole genome shotgun (WGS) entry which is preliminary data.</text>
</comment>
<sequence length="452" mass="52550">MEIGLNKKYQDNPNPNAKIGFVIMYPFQFNVFKNVYERLKDEAEFIIDGGRFFPNPPPPEIIENCIRTLQEQGVYFRVLYYEDYRRQKYLVDFFSNYKALVGLWRSGCLVIPQTDKARKVHMNYGAGKELTMFWSRHRDWDLYLCLGPRVYEIIKLFTWAEIVGYPKFDDWFNDTVDENAVSEIKKKLDPSKKTVLYLPTHGDLSSIDALAGELRKNTSLYNILVKPHYYTPLEEPDRIKKLQHNGIILFQDESDTLPFFKVADAVVSDNSSAIFDAILADKPVVVTDFLSEEYLNDEHKKLKSFRFRLPEGALTYSQSIEQRIKRDGSVVALKKAAEFKNAVEQALADGQQFQEARKKLREEIFAFNDGKCGERAACAIQKLISLERLPEKPILYHVFEAEYQVFREYSNALSKTGPSGRSIMDYYSSRAVFRIKSLPFFKRVATVIKEFF</sequence>
<evidence type="ECO:0000313" key="2">
    <source>
        <dbReference type="Proteomes" id="UP000177171"/>
    </source>
</evidence>